<reference evidence="1 2" key="1">
    <citation type="journal article" date="2020" name="ISME J.">
        <title>Uncovering the hidden diversity of litter-decomposition mechanisms in mushroom-forming fungi.</title>
        <authorList>
            <person name="Floudas D."/>
            <person name="Bentzer J."/>
            <person name="Ahren D."/>
            <person name="Johansson T."/>
            <person name="Persson P."/>
            <person name="Tunlid A."/>
        </authorList>
    </citation>
    <scope>NUCLEOTIDE SEQUENCE [LARGE SCALE GENOMIC DNA]</scope>
    <source>
        <strain evidence="1 2">CBS 406.79</strain>
    </source>
</reference>
<dbReference type="Gene3D" id="3.80.10.10">
    <property type="entry name" value="Ribonuclease Inhibitor"/>
    <property type="match status" value="1"/>
</dbReference>
<accession>A0A8H5GDK4</accession>
<dbReference type="EMBL" id="JAACJN010000195">
    <property type="protein sequence ID" value="KAF5362820.1"/>
    <property type="molecule type" value="Genomic_DNA"/>
</dbReference>
<protein>
    <submittedName>
        <fullName evidence="1">Uncharacterized protein</fullName>
    </submittedName>
</protein>
<gene>
    <name evidence="1" type="ORF">D9757_013839</name>
</gene>
<name>A0A8H5GDK4_9AGAR</name>
<dbReference type="AlphaFoldDB" id="A0A8H5GDK4"/>
<dbReference type="OrthoDB" id="3219769at2759"/>
<proteinExistence type="predicted"/>
<evidence type="ECO:0000313" key="2">
    <source>
        <dbReference type="Proteomes" id="UP000518752"/>
    </source>
</evidence>
<organism evidence="1 2">
    <name type="scientific">Collybiopsis confluens</name>
    <dbReference type="NCBI Taxonomy" id="2823264"/>
    <lineage>
        <taxon>Eukaryota</taxon>
        <taxon>Fungi</taxon>
        <taxon>Dikarya</taxon>
        <taxon>Basidiomycota</taxon>
        <taxon>Agaricomycotina</taxon>
        <taxon>Agaricomycetes</taxon>
        <taxon>Agaricomycetidae</taxon>
        <taxon>Agaricales</taxon>
        <taxon>Marasmiineae</taxon>
        <taxon>Omphalotaceae</taxon>
        <taxon>Collybiopsis</taxon>
    </lineage>
</organism>
<comment type="caution">
    <text evidence="1">The sequence shown here is derived from an EMBL/GenBank/DDBJ whole genome shotgun (WGS) entry which is preliminary data.</text>
</comment>
<dbReference type="InterPro" id="IPR032675">
    <property type="entry name" value="LRR_dom_sf"/>
</dbReference>
<evidence type="ECO:0000313" key="1">
    <source>
        <dbReference type="EMBL" id="KAF5362820.1"/>
    </source>
</evidence>
<keyword evidence="2" id="KW-1185">Reference proteome</keyword>
<sequence length="588" mass="66497">MSNTLPASSLLLHRRIVGPIWLEPKERELLRRMISSVEDEIQSLDTGTPELDGLKAAKLVELSFLHNTLAPVRRLPRNSSPRSFFPSASPNATIKRAHFRTSSNLLVPSIPLPSGRDIWVNDTWLRRWLSLSQGLPLDIGFMLDSIFQSVYVDRASSLVTTILESHSQLRSLRLIGDILIFLPVFYLPRGALPWLAELRLSVGRRSEGSTMQSMSAQLPQRVEAFDGISSLRHLKVVDWEEISIMERVTMPLERLESLQLTSYHPDCEQTFYLNALNQCRALETLDLNLLRYEAEMVQNTSCTLHLLKSLTLHPEIGSADFSFSALSSLSAPRLENFHIHCYHFICDSQLTQISDFQRRSSFLLKSLILDLYLDTERVETSDMDRFSSLLFLFPSLNCLRLRLPDDCEQSMLSAVLRTLVIRDQLCTTDSESGIIVPRLVEFELAIVGTNERREFPSEMIRMILSRSSSSSSHVSSDRPKFSRLEKVTLRGFGSSDDMTMLSGLSDLHLTVEPGSVHRSQMEQMIHFLATGAFNFSERLKYAAGSSHNQPGFASKNLAASYSTSSLWPFLLVLLYGNYRLSIDFGSLP</sequence>
<dbReference type="SUPFAM" id="SSF52047">
    <property type="entry name" value="RNI-like"/>
    <property type="match status" value="1"/>
</dbReference>
<dbReference type="Proteomes" id="UP000518752">
    <property type="component" value="Unassembled WGS sequence"/>
</dbReference>